<dbReference type="InterPro" id="IPR036779">
    <property type="entry name" value="LysM_dom_sf"/>
</dbReference>
<protein>
    <submittedName>
        <fullName evidence="4">Peptidase</fullName>
    </submittedName>
</protein>
<comment type="similarity">
    <text evidence="1">Belongs to the E.coli NlpD/Haemophilus LppB family.</text>
</comment>
<dbReference type="AlphaFoldDB" id="A0A1W6YNN1"/>
<dbReference type="EMBL" id="CP021108">
    <property type="protein sequence ID" value="ARP82163.1"/>
    <property type="molecule type" value="Genomic_DNA"/>
</dbReference>
<dbReference type="PROSITE" id="PS51782">
    <property type="entry name" value="LYSM"/>
    <property type="match status" value="1"/>
</dbReference>
<dbReference type="OrthoDB" id="9795421at2"/>
<name>A0A1W6YNN1_9BORD</name>
<dbReference type="Gene3D" id="3.10.350.10">
    <property type="entry name" value="LysM domain"/>
    <property type="match status" value="1"/>
</dbReference>
<dbReference type="InterPro" id="IPR050570">
    <property type="entry name" value="Cell_wall_metabolism_enzyme"/>
</dbReference>
<dbReference type="SMART" id="SM00257">
    <property type="entry name" value="LysM"/>
    <property type="match status" value="1"/>
</dbReference>
<evidence type="ECO:0000256" key="2">
    <source>
        <dbReference type="SAM" id="MobiDB-lite"/>
    </source>
</evidence>
<evidence type="ECO:0000256" key="1">
    <source>
        <dbReference type="ARBA" id="ARBA00038420"/>
    </source>
</evidence>
<dbReference type="SUPFAM" id="SSF51261">
    <property type="entry name" value="Duplicated hybrid motif"/>
    <property type="match status" value="1"/>
</dbReference>
<dbReference type="Pfam" id="PF01476">
    <property type="entry name" value="LysM"/>
    <property type="match status" value="1"/>
</dbReference>
<dbReference type="KEGG" id="bgv:CAL12_15970"/>
<evidence type="ECO:0000313" key="4">
    <source>
        <dbReference type="EMBL" id="ARP82163.1"/>
    </source>
</evidence>
<accession>A0A1W6YNN1</accession>
<sequence>MLDGQLQLTATEFPGAPAARPSRALFWVGFVCLVLAGCASRTERAPVVDLNTTPAPSTPAVSGATYVVKPGDTLYGISRANGVDVDSLKRWNNLADSNHLAVGQVLKLSAPAAGAATPAAGGGKPAPATPVKPADTRIEPTPLPPPGEQPTQAPPTQQPATTTPPATTPAPVPAETPKPARASDAGVINWGWPAQGQVIATFNNSTKGVDIAGNPGDPVVAAADGKVMYSGNGVRGLGNLIIVQHTNGFITAYAHNRALLAKSGQEVKKGAKIAEIGQTDAASPRLHFEIRRQGTPVDPLQYLPQR</sequence>
<dbReference type="Pfam" id="PF01551">
    <property type="entry name" value="Peptidase_M23"/>
    <property type="match status" value="1"/>
</dbReference>
<dbReference type="PANTHER" id="PTHR21666:SF263">
    <property type="entry name" value="MUREIN HYDROLASE ACTIVATOR NLPD"/>
    <property type="match status" value="1"/>
</dbReference>
<organism evidence="4 5">
    <name type="scientific">Bordetella genomosp. 8</name>
    <dbReference type="NCBI Taxonomy" id="1416806"/>
    <lineage>
        <taxon>Bacteria</taxon>
        <taxon>Pseudomonadati</taxon>
        <taxon>Pseudomonadota</taxon>
        <taxon>Betaproteobacteria</taxon>
        <taxon>Burkholderiales</taxon>
        <taxon>Alcaligenaceae</taxon>
        <taxon>Bordetella</taxon>
    </lineage>
</organism>
<keyword evidence="5" id="KW-1185">Reference proteome</keyword>
<dbReference type="Proteomes" id="UP000194151">
    <property type="component" value="Chromosome"/>
</dbReference>
<dbReference type="RefSeq" id="WP_086065540.1">
    <property type="nucleotide sequence ID" value="NZ_CP021108.1"/>
</dbReference>
<dbReference type="PANTHER" id="PTHR21666">
    <property type="entry name" value="PEPTIDASE-RELATED"/>
    <property type="match status" value="1"/>
</dbReference>
<dbReference type="CDD" id="cd00118">
    <property type="entry name" value="LysM"/>
    <property type="match status" value="1"/>
</dbReference>
<feature type="region of interest" description="Disordered" evidence="2">
    <location>
        <begin position="114"/>
        <end position="184"/>
    </location>
</feature>
<dbReference type="STRING" id="1416806.CAL12_15970"/>
<feature type="compositionally biased region" description="Low complexity" evidence="2">
    <location>
        <begin position="114"/>
        <end position="133"/>
    </location>
</feature>
<feature type="compositionally biased region" description="Pro residues" evidence="2">
    <location>
        <begin position="141"/>
        <end position="157"/>
    </location>
</feature>
<evidence type="ECO:0000259" key="3">
    <source>
        <dbReference type="PROSITE" id="PS51782"/>
    </source>
</evidence>
<dbReference type="Gene3D" id="2.70.70.10">
    <property type="entry name" value="Glucose Permease (Domain IIA)"/>
    <property type="match status" value="1"/>
</dbReference>
<proteinExistence type="inferred from homology"/>
<feature type="domain" description="LysM" evidence="3">
    <location>
        <begin position="64"/>
        <end position="108"/>
    </location>
</feature>
<dbReference type="CDD" id="cd12797">
    <property type="entry name" value="M23_peptidase"/>
    <property type="match status" value="1"/>
</dbReference>
<feature type="compositionally biased region" description="Pro residues" evidence="2">
    <location>
        <begin position="166"/>
        <end position="176"/>
    </location>
</feature>
<gene>
    <name evidence="4" type="ORF">CAL12_15970</name>
</gene>
<dbReference type="InterPro" id="IPR018392">
    <property type="entry name" value="LysM"/>
</dbReference>
<dbReference type="InterPro" id="IPR016047">
    <property type="entry name" value="M23ase_b-sheet_dom"/>
</dbReference>
<reference evidence="4 5" key="1">
    <citation type="submission" date="2017-05" db="EMBL/GenBank/DDBJ databases">
        <title>Complete and WGS of Bordetella genogroups.</title>
        <authorList>
            <person name="Spilker T."/>
            <person name="LiPuma J."/>
        </authorList>
    </citation>
    <scope>NUCLEOTIDE SEQUENCE [LARGE SCALE GENOMIC DNA]</scope>
    <source>
        <strain evidence="4 5">AU19157</strain>
    </source>
</reference>
<evidence type="ECO:0000313" key="5">
    <source>
        <dbReference type="Proteomes" id="UP000194151"/>
    </source>
</evidence>
<dbReference type="GO" id="GO:0004222">
    <property type="term" value="F:metalloendopeptidase activity"/>
    <property type="evidence" value="ECO:0007669"/>
    <property type="project" value="TreeGrafter"/>
</dbReference>
<dbReference type="InterPro" id="IPR011055">
    <property type="entry name" value="Dup_hybrid_motif"/>
</dbReference>